<evidence type="ECO:0000259" key="13">
    <source>
        <dbReference type="Pfam" id="PF08393"/>
    </source>
</evidence>
<dbReference type="FunFam" id="3.40.50.300:FF:000063">
    <property type="entry name" value="dynein heavy chain 6, axonemal"/>
    <property type="match status" value="1"/>
</dbReference>
<keyword evidence="18" id="KW-1185">Reference proteome</keyword>
<keyword evidence="3" id="KW-0963">Cytoplasm</keyword>
<dbReference type="EMBL" id="JTDY01001105">
    <property type="protein sequence ID" value="KOB74866.1"/>
    <property type="molecule type" value="Genomic_DNA"/>
</dbReference>
<dbReference type="InterPro" id="IPR013602">
    <property type="entry name" value="Dynein_heavy_linker"/>
</dbReference>
<dbReference type="InterPro" id="IPR027417">
    <property type="entry name" value="P-loop_NTPase"/>
</dbReference>
<evidence type="ECO:0000256" key="1">
    <source>
        <dbReference type="ARBA" id="ARBA00004430"/>
    </source>
</evidence>
<gene>
    <name evidence="17" type="ORF">OBRU01_08664</name>
</gene>
<dbReference type="STRING" id="104452.A0A0L7LI11"/>
<dbReference type="PANTHER" id="PTHR46961">
    <property type="entry name" value="DYNEIN HEAVY CHAIN 1, AXONEMAL-LIKE PROTEIN"/>
    <property type="match status" value="1"/>
</dbReference>
<dbReference type="Pfam" id="PF25007">
    <property type="entry name" value="DYH2-5-8_CC"/>
    <property type="match status" value="1"/>
</dbReference>
<keyword evidence="7" id="KW-0243">Dynein</keyword>
<accession>A0A0L7LI11</accession>
<dbReference type="Pfam" id="PF08393">
    <property type="entry name" value="DHC_N2"/>
    <property type="match status" value="1"/>
</dbReference>
<evidence type="ECO:0000256" key="3">
    <source>
        <dbReference type="ARBA" id="ARBA00022490"/>
    </source>
</evidence>
<sequence length="1422" mass="165718">MNLYLVGRDIIYTPSNHEVQDTFLTVLDEIVHIMTTVPRLFEKFALPAGGLKRFCDVIQNDSDCNKLQALVDNEIEYNIGLIQDHIEMWDPYTHIWKVDKDAFMIKYREEGHTAADVEKTFPPITDQMITLAKFEVEVGSDMKERHENIPVLWAEYLVVLEEAKKALEMNKDKFKTELLVQAEEFKEAAKEFCEDFYKEAPTASDISVNLDLQRMEKELEKLEEVWGLVFQWEESWDKYKTQTFWEMETDAMEENVMFLFRNFNRLSRQLKEKGWDIIDTTRIKVDEFRRTLPLIGDLKNPCMRERHWDRIKVLMNVEFDQTSEDFKLEIIMRLNFQAYAEDIAEISNAATMELNIENGLKAIREVWKNTTFEMEQHKGDMYKIKTIDEVMQFLEDHQVMLSSMKSTKYVEPFIKDVDYWEKALGYVAECLEISLQVQRRYLYLENIFSGEDIRKQLPVEVVIFDKLTADWTDITFNMHAGTNAIEACMYKPMPYVYNKLNGMVDNLDEILRALEMYLETKRMLFPRFYFISNDDMLEILGNSNKPKLIQVHLKKLFDNVVKIRIDKKEVISFIDSRERQKYNIRCDYNLLNLKHERSTREYYDAYQERYASARHKSLFVSSCYKALYAHDWDRLLYILKRVPRWRFQSMHTFHMRYLHMVWGCRSDQDKKAIQKTLLSLCKRIIVMLTEQSALSFQNAMGLPIAKAMMSEDGECVEWKYNLILDGPAEVWLLGLEHTMRVVLREIQWTSDCTRTLCRCEMMKEKKPMKKLRKKQNQILSTLQMMSRKDISKILRCKVNALCVIEIHSRDMVDKMYKTGCMSVTAFEWFSQLKFYWDREREDCYIRQTNTSSIYTYECYITLTTALHLFRGGSPQGPAGTGKTETTKDLGRALARWVVVTNCSDGLDYKAMAKCYAGIAQSGCWGCFDEFNRINIEVLSVVAQQILALLLALSQFLKKFWFEGYEIKLDANCGIFITMNPGLDIFPNVETPVLDYEMLETAISAEMRKAGLQPMRAALLKVIQTFETKSPDQKWIIFDSPVDAIWIENLNSVMDDNKLLTLVNSERINMPAQTLDLAVASPATVSRNGMVYNDYKDWGWWPYANSWLETVDDLEYREMLIRVQCVALSVLLAGHGVLVGAPTGVGKTFLIQGTLAYLDPTKDRDWFMNHVSDILGKHFELTFHALCPTKAAPIFGHFLNPFEIYDDLNDPVALRKYLFEGGSGRQSLTRVASYICECNSFQIVVTKTYSVKDLREDLKSLTRVASYICECNSFQIVVTKTYSVKDLSEDLKSLTRVASYICECNSFQIVVTKTYSVKDLREDLKFIYTTTGVDTKKTTFIFSDTQIVEETFTEIINNLLSSGEVTNLFKPDEFEDIKSALEKAMKAANIMQTAEQVYLFLVDRVRANLHIVLCFSPIGEEFR</sequence>
<feature type="domain" description="Dynein axonemal heavy chain 2/5/8 coiled-coil" evidence="16">
    <location>
        <begin position="114"/>
        <end position="180"/>
    </location>
</feature>
<reference evidence="17 18" key="1">
    <citation type="journal article" date="2015" name="Genome Biol. Evol.">
        <title>The genome of winter moth (Operophtera brumata) provides a genomic perspective on sexual dimorphism and phenology.</title>
        <authorList>
            <person name="Derks M.F."/>
            <person name="Smit S."/>
            <person name="Salis L."/>
            <person name="Schijlen E."/>
            <person name="Bossers A."/>
            <person name="Mateman C."/>
            <person name="Pijl A.S."/>
            <person name="de Ridder D."/>
            <person name="Groenen M.A."/>
            <person name="Visser M.E."/>
            <person name="Megens H.J."/>
        </authorList>
    </citation>
    <scope>NUCLEOTIDE SEQUENCE [LARGE SCALE GENOMIC DNA]</scope>
    <source>
        <strain evidence="17">WM2013NL</strain>
        <tissue evidence="17">Head and thorax</tissue>
    </source>
</reference>
<keyword evidence="12" id="KW-0966">Cell projection</keyword>
<evidence type="ECO:0000256" key="2">
    <source>
        <dbReference type="ARBA" id="ARBA00008887"/>
    </source>
</evidence>
<protein>
    <submittedName>
        <fullName evidence="17">Putative 1-beta dynein</fullName>
    </submittedName>
</protein>
<dbReference type="Pfam" id="PF12774">
    <property type="entry name" value="AAA_6"/>
    <property type="match status" value="1"/>
</dbReference>
<dbReference type="GO" id="GO:0051959">
    <property type="term" value="F:dynein light intermediate chain binding"/>
    <property type="evidence" value="ECO:0007669"/>
    <property type="project" value="InterPro"/>
</dbReference>
<feature type="domain" description="Dynein heavy chain hydrolytic ATP-binding dynein motor region" evidence="14">
    <location>
        <begin position="855"/>
        <end position="981"/>
    </location>
</feature>
<evidence type="ECO:0000256" key="4">
    <source>
        <dbReference type="ARBA" id="ARBA00022701"/>
    </source>
</evidence>
<keyword evidence="6" id="KW-0067">ATP-binding</keyword>
<dbReference type="InterPro" id="IPR026983">
    <property type="entry name" value="DHC"/>
</dbReference>
<dbReference type="FunFam" id="1.20.140.100:FF:000001">
    <property type="entry name" value="dynein heavy chain 17, axonemal"/>
    <property type="match status" value="1"/>
</dbReference>
<evidence type="ECO:0000256" key="12">
    <source>
        <dbReference type="ARBA" id="ARBA00023273"/>
    </source>
</evidence>
<dbReference type="Gene3D" id="1.10.287.2620">
    <property type="match status" value="1"/>
</dbReference>
<evidence type="ECO:0000259" key="16">
    <source>
        <dbReference type="Pfam" id="PF25007"/>
    </source>
</evidence>
<dbReference type="GO" id="GO:0045505">
    <property type="term" value="F:dynein intermediate chain binding"/>
    <property type="evidence" value="ECO:0007669"/>
    <property type="project" value="InterPro"/>
</dbReference>
<feature type="domain" description="Dynein heavy chain linker" evidence="13">
    <location>
        <begin position="212"/>
        <end position="582"/>
    </location>
</feature>
<dbReference type="GO" id="GO:0005524">
    <property type="term" value="F:ATP binding"/>
    <property type="evidence" value="ECO:0007669"/>
    <property type="project" value="UniProtKB-KW"/>
</dbReference>
<dbReference type="InterPro" id="IPR042222">
    <property type="entry name" value="Dynein_2_N"/>
</dbReference>
<organism evidence="17 18">
    <name type="scientific">Operophtera brumata</name>
    <name type="common">Winter moth</name>
    <name type="synonym">Phalaena brumata</name>
    <dbReference type="NCBI Taxonomy" id="104452"/>
    <lineage>
        <taxon>Eukaryota</taxon>
        <taxon>Metazoa</taxon>
        <taxon>Ecdysozoa</taxon>
        <taxon>Arthropoda</taxon>
        <taxon>Hexapoda</taxon>
        <taxon>Insecta</taxon>
        <taxon>Pterygota</taxon>
        <taxon>Neoptera</taxon>
        <taxon>Endopterygota</taxon>
        <taxon>Lepidoptera</taxon>
        <taxon>Glossata</taxon>
        <taxon>Ditrysia</taxon>
        <taxon>Geometroidea</taxon>
        <taxon>Geometridae</taxon>
        <taxon>Larentiinae</taxon>
        <taxon>Operophtera</taxon>
    </lineage>
</organism>
<evidence type="ECO:0000256" key="9">
    <source>
        <dbReference type="ARBA" id="ARBA00023069"/>
    </source>
</evidence>
<dbReference type="GO" id="GO:0007018">
    <property type="term" value="P:microtubule-based movement"/>
    <property type="evidence" value="ECO:0007669"/>
    <property type="project" value="InterPro"/>
</dbReference>
<dbReference type="Gene3D" id="3.40.50.300">
    <property type="entry name" value="P-loop containing nucleotide triphosphate hydrolases"/>
    <property type="match status" value="3"/>
</dbReference>
<dbReference type="InterPro" id="IPR024317">
    <property type="entry name" value="Dynein_heavy_chain_D4_dom"/>
</dbReference>
<dbReference type="InterPro" id="IPR056759">
    <property type="entry name" value="DYH2-5-8_CC"/>
</dbReference>
<comment type="subcellular location">
    <subcellularLocation>
        <location evidence="1">Cytoplasm</location>
        <location evidence="1">Cytoskeleton</location>
        <location evidence="1">Cilium axoneme</location>
    </subcellularLocation>
</comment>
<dbReference type="Gene3D" id="1.20.140.100">
    <property type="entry name" value="Dynein heavy chain, N-terminal domain 2"/>
    <property type="match status" value="1"/>
</dbReference>
<evidence type="ECO:0000259" key="14">
    <source>
        <dbReference type="Pfam" id="PF12774"/>
    </source>
</evidence>
<evidence type="ECO:0000256" key="11">
    <source>
        <dbReference type="ARBA" id="ARBA00023212"/>
    </source>
</evidence>
<dbReference type="GO" id="GO:0005874">
    <property type="term" value="C:microtubule"/>
    <property type="evidence" value="ECO:0007669"/>
    <property type="project" value="UniProtKB-KW"/>
</dbReference>
<keyword evidence="8" id="KW-0175">Coiled coil</keyword>
<keyword evidence="5" id="KW-0547">Nucleotide-binding</keyword>
<evidence type="ECO:0000256" key="7">
    <source>
        <dbReference type="ARBA" id="ARBA00023017"/>
    </source>
</evidence>
<name>A0A0L7LI11_OPEBR</name>
<proteinExistence type="inferred from homology"/>
<dbReference type="GO" id="GO:0005930">
    <property type="term" value="C:axoneme"/>
    <property type="evidence" value="ECO:0007669"/>
    <property type="project" value="UniProtKB-SubCell"/>
</dbReference>
<dbReference type="InterPro" id="IPR035699">
    <property type="entry name" value="AAA_6"/>
</dbReference>
<dbReference type="InterPro" id="IPR042228">
    <property type="entry name" value="Dynein_linker_3"/>
</dbReference>
<evidence type="ECO:0000313" key="17">
    <source>
        <dbReference type="EMBL" id="KOB74866.1"/>
    </source>
</evidence>
<keyword evidence="9" id="KW-0969">Cilium</keyword>
<dbReference type="Pfam" id="PF12780">
    <property type="entry name" value="AAA_8"/>
    <property type="match status" value="2"/>
</dbReference>
<dbReference type="PANTHER" id="PTHR46961:SF8">
    <property type="entry name" value="DYNEIN AXONEMAL HEAVY CHAIN 7"/>
    <property type="match status" value="1"/>
</dbReference>
<evidence type="ECO:0000256" key="8">
    <source>
        <dbReference type="ARBA" id="ARBA00023054"/>
    </source>
</evidence>
<comment type="caution">
    <text evidence="17">The sequence shown here is derived from an EMBL/GenBank/DDBJ whole genome shotgun (WGS) entry which is preliminary data.</text>
</comment>
<dbReference type="GO" id="GO:0030286">
    <property type="term" value="C:dynein complex"/>
    <property type="evidence" value="ECO:0007669"/>
    <property type="project" value="UniProtKB-KW"/>
</dbReference>
<dbReference type="Proteomes" id="UP000037510">
    <property type="component" value="Unassembled WGS sequence"/>
</dbReference>
<evidence type="ECO:0000313" key="18">
    <source>
        <dbReference type="Proteomes" id="UP000037510"/>
    </source>
</evidence>
<keyword evidence="10" id="KW-0505">Motor protein</keyword>
<evidence type="ECO:0000256" key="10">
    <source>
        <dbReference type="ARBA" id="ARBA00023175"/>
    </source>
</evidence>
<dbReference type="SUPFAM" id="SSF52540">
    <property type="entry name" value="P-loop containing nucleoside triphosphate hydrolases"/>
    <property type="match status" value="1"/>
</dbReference>
<comment type="similarity">
    <text evidence="2">Belongs to the dynein heavy chain family.</text>
</comment>
<evidence type="ECO:0000256" key="6">
    <source>
        <dbReference type="ARBA" id="ARBA00022840"/>
    </source>
</evidence>
<feature type="domain" description="Dynein heavy chain AAA module D4" evidence="15">
    <location>
        <begin position="1220"/>
        <end position="1259"/>
    </location>
</feature>
<keyword evidence="11" id="KW-0206">Cytoskeleton</keyword>
<evidence type="ECO:0000256" key="5">
    <source>
        <dbReference type="ARBA" id="ARBA00022741"/>
    </source>
</evidence>
<dbReference type="Gene3D" id="3.20.180.20">
    <property type="entry name" value="Dynein heavy chain, N-terminal domain 2"/>
    <property type="match status" value="1"/>
</dbReference>
<evidence type="ECO:0000259" key="15">
    <source>
        <dbReference type="Pfam" id="PF12780"/>
    </source>
</evidence>
<feature type="domain" description="Dynein heavy chain AAA module D4" evidence="15">
    <location>
        <begin position="1291"/>
        <end position="1422"/>
    </location>
</feature>
<keyword evidence="4" id="KW-0493">Microtubule</keyword>
<dbReference type="FunFam" id="1.10.287.2620:FF:000002">
    <property type="entry name" value="Dynein heavy chain 2, axonemal"/>
    <property type="match status" value="1"/>
</dbReference>